<dbReference type="PANTHER" id="PTHR24034">
    <property type="entry name" value="EGF-LIKE DOMAIN-CONTAINING PROTEIN"/>
    <property type="match status" value="1"/>
</dbReference>
<dbReference type="InterPro" id="IPR018097">
    <property type="entry name" value="EGF_Ca-bd_CS"/>
</dbReference>
<feature type="domain" description="EGF-like calcium-binding" evidence="4">
    <location>
        <begin position="30"/>
        <end position="55"/>
    </location>
</feature>
<proteinExistence type="predicted"/>
<organism evidence="6 7">
    <name type="scientific">Tegillarca granosa</name>
    <name type="common">Malaysian cockle</name>
    <name type="synonym">Anadara granosa</name>
    <dbReference type="NCBI Taxonomy" id="220873"/>
    <lineage>
        <taxon>Eukaryota</taxon>
        <taxon>Metazoa</taxon>
        <taxon>Spiralia</taxon>
        <taxon>Lophotrochozoa</taxon>
        <taxon>Mollusca</taxon>
        <taxon>Bivalvia</taxon>
        <taxon>Autobranchia</taxon>
        <taxon>Pteriomorphia</taxon>
        <taxon>Arcoida</taxon>
        <taxon>Arcoidea</taxon>
        <taxon>Arcidae</taxon>
        <taxon>Tegillarca</taxon>
    </lineage>
</organism>
<feature type="domain" description="EGF-like" evidence="5">
    <location>
        <begin position="179"/>
        <end position="222"/>
    </location>
</feature>
<dbReference type="Pfam" id="PF07645">
    <property type="entry name" value="EGF_CA"/>
    <property type="match status" value="4"/>
</dbReference>
<keyword evidence="2" id="KW-0677">Repeat</keyword>
<protein>
    <recommendedName>
        <fullName evidence="8">EGF-like domain-containing protein</fullName>
    </recommendedName>
</protein>
<feature type="domain" description="EGF-like calcium-binding" evidence="4">
    <location>
        <begin position="224"/>
        <end position="269"/>
    </location>
</feature>
<accession>A0ABQ9ESG8</accession>
<dbReference type="Gene3D" id="2.170.300.10">
    <property type="entry name" value="Tie2 ligand-binding domain superfamily"/>
    <property type="match status" value="1"/>
</dbReference>
<dbReference type="CDD" id="cd00054">
    <property type="entry name" value="EGF_CA"/>
    <property type="match status" value="1"/>
</dbReference>
<evidence type="ECO:0008006" key="8">
    <source>
        <dbReference type="Google" id="ProtNLM"/>
    </source>
</evidence>
<dbReference type="SMART" id="SM00181">
    <property type="entry name" value="EGF"/>
    <property type="match status" value="4"/>
</dbReference>
<feature type="domain" description="EGF-like calcium-binding" evidence="4">
    <location>
        <begin position="56"/>
        <end position="84"/>
    </location>
</feature>
<feature type="domain" description="EGF-like" evidence="5">
    <location>
        <begin position="88"/>
        <end position="126"/>
    </location>
</feature>
<dbReference type="InterPro" id="IPR000742">
    <property type="entry name" value="EGF"/>
</dbReference>
<dbReference type="Proteomes" id="UP001217089">
    <property type="component" value="Unassembled WGS sequence"/>
</dbReference>
<comment type="caution">
    <text evidence="6">The sequence shown here is derived from an EMBL/GenBank/DDBJ whole genome shotgun (WGS) entry which is preliminary data.</text>
</comment>
<keyword evidence="1" id="KW-0245">EGF-like domain</keyword>
<evidence type="ECO:0000256" key="2">
    <source>
        <dbReference type="ARBA" id="ARBA00022737"/>
    </source>
</evidence>
<dbReference type="PROSITE" id="PS01187">
    <property type="entry name" value="EGF_CA"/>
    <property type="match status" value="3"/>
</dbReference>
<gene>
    <name evidence="6" type="ORF">KUTeg_015420</name>
</gene>
<feature type="domain" description="EGF-like" evidence="5">
    <location>
        <begin position="227"/>
        <end position="269"/>
    </location>
</feature>
<feature type="domain" description="EGF-like" evidence="5">
    <location>
        <begin position="28"/>
        <end position="61"/>
    </location>
</feature>
<evidence type="ECO:0000313" key="7">
    <source>
        <dbReference type="Proteomes" id="UP001217089"/>
    </source>
</evidence>
<dbReference type="EMBL" id="JARBDR010000793">
    <property type="protein sequence ID" value="KAJ8307336.1"/>
    <property type="molecule type" value="Genomic_DNA"/>
</dbReference>
<evidence type="ECO:0000259" key="5">
    <source>
        <dbReference type="SMART" id="SM00181"/>
    </source>
</evidence>
<evidence type="ECO:0000313" key="6">
    <source>
        <dbReference type="EMBL" id="KAJ8307336.1"/>
    </source>
</evidence>
<evidence type="ECO:0000256" key="1">
    <source>
        <dbReference type="ARBA" id="ARBA00022536"/>
    </source>
</evidence>
<name>A0ABQ9ESG8_TEGGR</name>
<evidence type="ECO:0000256" key="3">
    <source>
        <dbReference type="ARBA" id="ARBA00023157"/>
    </source>
</evidence>
<dbReference type="Gene3D" id="2.10.25.10">
    <property type="entry name" value="Laminin"/>
    <property type="match status" value="4"/>
</dbReference>
<evidence type="ECO:0000259" key="4">
    <source>
        <dbReference type="SMART" id="SM00179"/>
    </source>
</evidence>
<sequence>MAQVGDQTAKTNVIVLPEQFFVTVQQGLNNCEHICTDFDGGFNCSCHPGFYLTDTDIDECQPGRHNCDQICKNTIGSFQCLCNEDINECKQDIKICDQICTDLTPGYNCSCNPGYYLDVHNGKTCKGIDNEKIFIHNYVFMITFYGKINVLRCYARTLLSGYVMSFTVCLLQSCVPFVECESGYFGINCSLACQCSKEKTYYCDRINGSCLCKHGWTGMTCETDINECQNNVCQNNTLCKNTNGSYECLKCDNGFVNETDGSTTLQTTEKLGHTSTDETIPTKHTIITG</sequence>
<reference evidence="6 7" key="1">
    <citation type="submission" date="2022-12" db="EMBL/GenBank/DDBJ databases">
        <title>Chromosome-level genome of Tegillarca granosa.</title>
        <authorList>
            <person name="Kim J."/>
        </authorList>
    </citation>
    <scope>NUCLEOTIDE SEQUENCE [LARGE SCALE GENOMIC DNA]</scope>
    <source>
        <strain evidence="6">Teg-2019</strain>
        <tissue evidence="6">Adductor muscle</tissue>
    </source>
</reference>
<feature type="domain" description="EGF-like calcium-binding" evidence="4">
    <location>
        <begin position="85"/>
        <end position="126"/>
    </location>
</feature>
<dbReference type="InterPro" id="IPR049883">
    <property type="entry name" value="NOTCH1_EGF-like"/>
</dbReference>
<dbReference type="SUPFAM" id="SSF57196">
    <property type="entry name" value="EGF/Laminin"/>
    <property type="match status" value="4"/>
</dbReference>
<dbReference type="InterPro" id="IPR050751">
    <property type="entry name" value="ECM_structural_protein"/>
</dbReference>
<keyword evidence="3" id="KW-1015">Disulfide bond</keyword>
<keyword evidence="7" id="KW-1185">Reference proteome</keyword>
<dbReference type="SMART" id="SM00179">
    <property type="entry name" value="EGF_CA"/>
    <property type="match status" value="4"/>
</dbReference>
<dbReference type="InterPro" id="IPR001881">
    <property type="entry name" value="EGF-like_Ca-bd_dom"/>
</dbReference>
<dbReference type="PANTHER" id="PTHR24034:SF89">
    <property type="entry name" value="COMPLEMENT COMPONENT C1Q RECEPTOR"/>
    <property type="match status" value="1"/>
</dbReference>